<dbReference type="InterPro" id="IPR000223">
    <property type="entry name" value="Pept_S26A_signal_pept_1"/>
</dbReference>
<comment type="caution">
    <text evidence="15">The sequence shown here is derived from an EMBL/GenBank/DDBJ whole genome shotgun (WGS) entry which is preliminary data.</text>
</comment>
<dbReference type="InterPro" id="IPR036286">
    <property type="entry name" value="LexA/Signal_pep-like_sf"/>
</dbReference>
<gene>
    <name evidence="15" type="primary">lepB</name>
    <name evidence="15" type="ORF">ABS311_14710</name>
</gene>
<comment type="caution">
    <text evidence="13">Lacks conserved residue(s) required for the propagation of feature annotation.</text>
</comment>
<feature type="transmembrane region" description="Helical" evidence="12">
    <location>
        <begin position="6"/>
        <end position="27"/>
    </location>
</feature>
<evidence type="ECO:0000256" key="12">
    <source>
        <dbReference type="RuleBase" id="RU003993"/>
    </source>
</evidence>
<dbReference type="SUPFAM" id="SSF51306">
    <property type="entry name" value="LexA/Signal peptidase"/>
    <property type="match status" value="1"/>
</dbReference>
<dbReference type="EC" id="3.4.21.89" evidence="4 12"/>
<evidence type="ECO:0000256" key="5">
    <source>
        <dbReference type="ARBA" id="ARBA00019232"/>
    </source>
</evidence>
<dbReference type="Gene3D" id="2.10.109.10">
    <property type="entry name" value="Umud Fragment, subunit A"/>
    <property type="match status" value="1"/>
</dbReference>
<dbReference type="Pfam" id="PF10502">
    <property type="entry name" value="Peptidase_S26"/>
    <property type="match status" value="1"/>
</dbReference>
<organism evidence="15 16">
    <name type="scientific">Catenovulum sediminis</name>
    <dbReference type="NCBI Taxonomy" id="1740262"/>
    <lineage>
        <taxon>Bacteria</taxon>
        <taxon>Pseudomonadati</taxon>
        <taxon>Pseudomonadota</taxon>
        <taxon>Gammaproteobacteria</taxon>
        <taxon>Alteromonadales</taxon>
        <taxon>Alteromonadaceae</taxon>
        <taxon>Catenovulum</taxon>
    </lineage>
</organism>
<evidence type="ECO:0000256" key="6">
    <source>
        <dbReference type="ARBA" id="ARBA00022475"/>
    </source>
</evidence>
<evidence type="ECO:0000313" key="16">
    <source>
        <dbReference type="Proteomes" id="UP001467690"/>
    </source>
</evidence>
<dbReference type="InterPro" id="IPR019758">
    <property type="entry name" value="Pept_S26A_signal_pept_1_CS"/>
</dbReference>
<dbReference type="PROSITE" id="PS00760">
    <property type="entry name" value="SPASE_I_2"/>
    <property type="match status" value="1"/>
</dbReference>
<evidence type="ECO:0000256" key="1">
    <source>
        <dbReference type="ARBA" id="ARBA00000677"/>
    </source>
</evidence>
<dbReference type="GO" id="GO:0009003">
    <property type="term" value="F:signal peptidase activity"/>
    <property type="evidence" value="ECO:0007669"/>
    <property type="project" value="UniProtKB-EC"/>
</dbReference>
<evidence type="ECO:0000256" key="4">
    <source>
        <dbReference type="ARBA" id="ARBA00013208"/>
    </source>
</evidence>
<dbReference type="PANTHER" id="PTHR43390:SF1">
    <property type="entry name" value="CHLOROPLAST PROCESSING PEPTIDASE"/>
    <property type="match status" value="1"/>
</dbReference>
<keyword evidence="7 12" id="KW-0645">Protease</keyword>
<evidence type="ECO:0000256" key="11">
    <source>
        <dbReference type="ARBA" id="ARBA00023136"/>
    </source>
</evidence>
<sequence>MANYFSLLLFILTVTTGLIWLLDLILWAPKRKQKLAAAGAATQLDLEDEVKHRIAPQHPVAEFSESVFPVIAFVFVLRSFLYEPFQIPSGSMMPTLLVGDFILVEKFSYGIRNPIANEILMETNKPERGDIAVFKFPDNPQLDYIKRVVGLPGDRIIYRRKYLYVMPACQGEAACEEKYQEMEKQLIKRGEFQHGPYSLDRYVEDLGGVKHDVLLNFRIPDMTAQYFKQSSTYNRDEWIVPAGHYFVLGDNRDNSQDSRYWGFVPEENLVGEAVFVWMSFEFGRDEDDWLPTWVPTKVRFDRIGKIEGGSEVEPKDE</sequence>
<keyword evidence="10 12" id="KW-1133">Transmembrane helix</keyword>
<accession>A0ABV1RJL1</accession>
<evidence type="ECO:0000256" key="7">
    <source>
        <dbReference type="ARBA" id="ARBA00022670"/>
    </source>
</evidence>
<evidence type="ECO:0000256" key="8">
    <source>
        <dbReference type="ARBA" id="ARBA00022692"/>
    </source>
</evidence>
<keyword evidence="11 12" id="KW-0472">Membrane</keyword>
<dbReference type="InterPro" id="IPR019757">
    <property type="entry name" value="Pept_S26A_signal_pept_1_Lys-AS"/>
</dbReference>
<comment type="similarity">
    <text evidence="3 13">Belongs to the peptidase S26 family.</text>
</comment>
<proteinExistence type="inferred from homology"/>
<evidence type="ECO:0000313" key="15">
    <source>
        <dbReference type="EMBL" id="MER2493131.1"/>
    </source>
</evidence>
<dbReference type="RefSeq" id="WP_143869833.1">
    <property type="nucleotide sequence ID" value="NZ_CP041660.1"/>
</dbReference>
<dbReference type="EMBL" id="JBELOE010000254">
    <property type="protein sequence ID" value="MER2493131.1"/>
    <property type="molecule type" value="Genomic_DNA"/>
</dbReference>
<feature type="domain" description="Peptidase S26" evidence="14">
    <location>
        <begin position="62"/>
        <end position="278"/>
    </location>
</feature>
<evidence type="ECO:0000256" key="10">
    <source>
        <dbReference type="ARBA" id="ARBA00022989"/>
    </source>
</evidence>
<dbReference type="PANTHER" id="PTHR43390">
    <property type="entry name" value="SIGNAL PEPTIDASE I"/>
    <property type="match status" value="1"/>
</dbReference>
<evidence type="ECO:0000259" key="14">
    <source>
        <dbReference type="Pfam" id="PF10502"/>
    </source>
</evidence>
<keyword evidence="6" id="KW-1003">Cell membrane</keyword>
<keyword evidence="8 12" id="KW-0812">Transmembrane</keyword>
<keyword evidence="9 12" id="KW-0378">Hydrolase</keyword>
<comment type="subcellular location">
    <subcellularLocation>
        <location evidence="2">Cell membrane</location>
        <topology evidence="2">Multi-pass membrane protein</topology>
    </subcellularLocation>
    <subcellularLocation>
        <location evidence="13">Membrane</location>
        <topology evidence="13">Multi-pass membrane protein</topology>
    </subcellularLocation>
</comment>
<evidence type="ECO:0000256" key="13">
    <source>
        <dbReference type="RuleBase" id="RU362042"/>
    </source>
</evidence>
<dbReference type="InterPro" id="IPR019766">
    <property type="entry name" value="Sign_pep_all-beta_subdom"/>
</dbReference>
<dbReference type="PROSITE" id="PS00501">
    <property type="entry name" value="SPASE_I_1"/>
    <property type="match status" value="1"/>
</dbReference>
<protein>
    <recommendedName>
        <fullName evidence="5 12">Signal peptidase I</fullName>
        <ecNumber evidence="4 12">3.4.21.89</ecNumber>
    </recommendedName>
</protein>
<dbReference type="Proteomes" id="UP001467690">
    <property type="component" value="Unassembled WGS sequence"/>
</dbReference>
<evidence type="ECO:0000256" key="3">
    <source>
        <dbReference type="ARBA" id="ARBA00009370"/>
    </source>
</evidence>
<dbReference type="Gene3D" id="2.170.230.10">
    <property type="match status" value="1"/>
</dbReference>
<evidence type="ECO:0000256" key="9">
    <source>
        <dbReference type="ARBA" id="ARBA00022801"/>
    </source>
</evidence>
<dbReference type="InterPro" id="IPR019756">
    <property type="entry name" value="Pept_S26A_signal_pept_1_Ser-AS"/>
</dbReference>
<dbReference type="PROSITE" id="PS00761">
    <property type="entry name" value="SPASE_I_3"/>
    <property type="match status" value="1"/>
</dbReference>
<comment type="catalytic activity">
    <reaction evidence="1 12">
        <text>Cleavage of hydrophobic, N-terminal signal or leader sequences from secreted and periplasmic proteins.</text>
        <dbReference type="EC" id="3.4.21.89"/>
    </reaction>
</comment>
<dbReference type="NCBIfam" id="TIGR02227">
    <property type="entry name" value="sigpep_I_bact"/>
    <property type="match status" value="1"/>
</dbReference>
<name>A0ABV1RJL1_9ALTE</name>
<dbReference type="InterPro" id="IPR019533">
    <property type="entry name" value="Peptidase_S26"/>
</dbReference>
<keyword evidence="16" id="KW-1185">Reference proteome</keyword>
<dbReference type="CDD" id="cd06530">
    <property type="entry name" value="S26_SPase_I"/>
    <property type="match status" value="1"/>
</dbReference>
<dbReference type="PRINTS" id="PR00727">
    <property type="entry name" value="LEADERPTASE"/>
</dbReference>
<evidence type="ECO:0000256" key="2">
    <source>
        <dbReference type="ARBA" id="ARBA00004651"/>
    </source>
</evidence>
<reference evidence="15 16" key="1">
    <citation type="submission" date="2024-06" db="EMBL/GenBank/DDBJ databases">
        <authorList>
            <person name="Chen R.Y."/>
        </authorList>
    </citation>
    <scope>NUCLEOTIDE SEQUENCE [LARGE SCALE GENOMIC DNA]</scope>
    <source>
        <strain evidence="15 16">D2</strain>
    </source>
</reference>